<evidence type="ECO:0000256" key="8">
    <source>
        <dbReference type="PROSITE-ProRule" id="PRU00169"/>
    </source>
</evidence>
<comment type="subcellular location">
    <subcellularLocation>
        <location evidence="1">Cytoplasm</location>
    </subcellularLocation>
</comment>
<dbReference type="CDD" id="cd17536">
    <property type="entry name" value="REC_YesN-like"/>
    <property type="match status" value="1"/>
</dbReference>
<feature type="modified residue" description="4-aspartylphosphate" evidence="8">
    <location>
        <position position="55"/>
    </location>
</feature>
<dbReference type="GO" id="GO:0005737">
    <property type="term" value="C:cytoplasm"/>
    <property type="evidence" value="ECO:0007669"/>
    <property type="project" value="UniProtKB-SubCell"/>
</dbReference>
<dbReference type="EMBL" id="CP159992">
    <property type="protein sequence ID" value="XCP97278.1"/>
    <property type="molecule type" value="Genomic_DNA"/>
</dbReference>
<dbReference type="PANTHER" id="PTHR42713:SF3">
    <property type="entry name" value="TRANSCRIPTIONAL REGULATORY PROTEIN HPTR"/>
    <property type="match status" value="1"/>
</dbReference>
<dbReference type="InterPro" id="IPR011006">
    <property type="entry name" value="CheY-like_superfamily"/>
</dbReference>
<sequence length="574" mass="66367">MYKLLIVEDELLMRVGIRSMLNWEDYGFCLAGEASNGKEALELALEQVPDLIITDIRMPVMDGLQLIQEVSRSLKNCKYVILSNFDELHYVKTALKLGAVDYLVKSEVSEQSLIQLLTNIREKLQREQEQFTPLPKASSEYSKSIRYLKDSFFQDTVSGFIHGEELIAKAEELRFRIQSDYLVVIKLVVNQYEQVKRKYIEKGEQLLRFSILNIMEEVIPSRWAKEIFVESSFEYWVVVNVHPDSNTEITTEIDSSTTPDTFNNSRLVNANSTDPFNAAHADLNKLIRKMMSSIKDFMNLSLTAGVSSVVSDFTSMRRASKEAEYALKERFFTCGSQILYAADVCEAPGRKDTAIILSPQQEQHFMKICVSKNEIKAEQFFEEIRTALKVKQADENSIRQQYIALLETMHAHLLNITSRSKLSFTGKSPYEIVLNGERWHDIHQDVLTHIKDSFGAYSRTTQELTYTELAADMINKYYAEDLSLQSVASQINVHPSYLSRLFKQEKGEKFISYLTRIRIEHAKAYLLSRELKIYEIADKVGYHNYTYFSKIFKKNTGLTPEEYREQQQVHVIRE</sequence>
<feature type="domain" description="Response regulatory" evidence="10">
    <location>
        <begin position="3"/>
        <end position="120"/>
    </location>
</feature>
<evidence type="ECO:0000256" key="2">
    <source>
        <dbReference type="ARBA" id="ARBA00022490"/>
    </source>
</evidence>
<gene>
    <name evidence="11" type="ORF">ABXS70_11495</name>
</gene>
<dbReference type="GO" id="GO:0000160">
    <property type="term" value="P:phosphorelay signal transduction system"/>
    <property type="evidence" value="ECO:0007669"/>
    <property type="project" value="UniProtKB-KW"/>
</dbReference>
<keyword evidence="2" id="KW-0963">Cytoplasm</keyword>
<dbReference type="Pfam" id="PF12833">
    <property type="entry name" value="HTH_18"/>
    <property type="match status" value="1"/>
</dbReference>
<dbReference type="InterPro" id="IPR018062">
    <property type="entry name" value="HTH_AraC-typ_CS"/>
</dbReference>
<dbReference type="InterPro" id="IPR018060">
    <property type="entry name" value="HTH_AraC"/>
</dbReference>
<dbReference type="InterPro" id="IPR020449">
    <property type="entry name" value="Tscrpt_reg_AraC-type_HTH"/>
</dbReference>
<organism evidence="11">
    <name type="scientific">Paenibacillus sp. AN1007</name>
    <dbReference type="NCBI Taxonomy" id="3151385"/>
    <lineage>
        <taxon>Bacteria</taxon>
        <taxon>Bacillati</taxon>
        <taxon>Bacillota</taxon>
        <taxon>Bacilli</taxon>
        <taxon>Bacillales</taxon>
        <taxon>Paenibacillaceae</taxon>
        <taxon>Paenibacillus</taxon>
    </lineage>
</organism>
<evidence type="ECO:0000256" key="7">
    <source>
        <dbReference type="ARBA" id="ARBA00023163"/>
    </source>
</evidence>
<dbReference type="InterPro" id="IPR051552">
    <property type="entry name" value="HptR"/>
</dbReference>
<dbReference type="SUPFAM" id="SSF46689">
    <property type="entry name" value="Homeodomain-like"/>
    <property type="match status" value="2"/>
</dbReference>
<protein>
    <submittedName>
        <fullName evidence="11">Response regulator</fullName>
    </submittedName>
</protein>
<evidence type="ECO:0000256" key="5">
    <source>
        <dbReference type="ARBA" id="ARBA00023015"/>
    </source>
</evidence>
<keyword evidence="7" id="KW-0804">Transcription</keyword>
<evidence type="ECO:0000313" key="11">
    <source>
        <dbReference type="EMBL" id="XCP97278.1"/>
    </source>
</evidence>
<evidence type="ECO:0000256" key="3">
    <source>
        <dbReference type="ARBA" id="ARBA00022553"/>
    </source>
</evidence>
<dbReference type="PRINTS" id="PR00032">
    <property type="entry name" value="HTHARAC"/>
</dbReference>
<dbReference type="Pfam" id="PF00072">
    <property type="entry name" value="Response_reg"/>
    <property type="match status" value="1"/>
</dbReference>
<proteinExistence type="predicted"/>
<dbReference type="PANTHER" id="PTHR42713">
    <property type="entry name" value="HISTIDINE KINASE-RELATED"/>
    <property type="match status" value="1"/>
</dbReference>
<keyword evidence="3 8" id="KW-0597">Phosphoprotein</keyword>
<evidence type="ECO:0000259" key="9">
    <source>
        <dbReference type="PROSITE" id="PS01124"/>
    </source>
</evidence>
<dbReference type="InterPro" id="IPR001789">
    <property type="entry name" value="Sig_transdc_resp-reg_receiver"/>
</dbReference>
<dbReference type="PROSITE" id="PS01124">
    <property type="entry name" value="HTH_ARAC_FAMILY_2"/>
    <property type="match status" value="1"/>
</dbReference>
<dbReference type="PROSITE" id="PS00041">
    <property type="entry name" value="HTH_ARAC_FAMILY_1"/>
    <property type="match status" value="1"/>
</dbReference>
<dbReference type="GO" id="GO:0043565">
    <property type="term" value="F:sequence-specific DNA binding"/>
    <property type="evidence" value="ECO:0007669"/>
    <property type="project" value="InterPro"/>
</dbReference>
<evidence type="ECO:0000256" key="1">
    <source>
        <dbReference type="ARBA" id="ARBA00004496"/>
    </source>
</evidence>
<dbReference type="AlphaFoldDB" id="A0AAU8NH54"/>
<dbReference type="SMART" id="SM00448">
    <property type="entry name" value="REC"/>
    <property type="match status" value="1"/>
</dbReference>
<dbReference type="RefSeq" id="WP_366295912.1">
    <property type="nucleotide sequence ID" value="NZ_CP159992.1"/>
</dbReference>
<keyword evidence="5" id="KW-0805">Transcription regulation</keyword>
<evidence type="ECO:0000259" key="10">
    <source>
        <dbReference type="PROSITE" id="PS50110"/>
    </source>
</evidence>
<reference evidence="11" key="1">
    <citation type="submission" date="2024-05" db="EMBL/GenBank/DDBJ databases">
        <title>Draft genome assemblies of 36 bacteria isolated from hibernating arctic ground squirrels.</title>
        <authorList>
            <person name="McKee H."/>
            <person name="Mullen L."/>
            <person name="Drown D.M."/>
            <person name="Duddleston K.N."/>
        </authorList>
    </citation>
    <scope>NUCLEOTIDE SEQUENCE</scope>
    <source>
        <strain evidence="11">AN1007</strain>
    </source>
</reference>
<evidence type="ECO:0000256" key="4">
    <source>
        <dbReference type="ARBA" id="ARBA00023012"/>
    </source>
</evidence>
<dbReference type="Gene3D" id="1.10.10.60">
    <property type="entry name" value="Homeodomain-like"/>
    <property type="match status" value="2"/>
</dbReference>
<accession>A0AAU8NH54</accession>
<feature type="domain" description="HTH araC/xylS-type" evidence="9">
    <location>
        <begin position="468"/>
        <end position="566"/>
    </location>
</feature>
<name>A0AAU8NH54_9BACL</name>
<evidence type="ECO:0000256" key="6">
    <source>
        <dbReference type="ARBA" id="ARBA00023125"/>
    </source>
</evidence>
<keyword evidence="6" id="KW-0238">DNA-binding</keyword>
<dbReference type="SMART" id="SM00342">
    <property type="entry name" value="HTH_ARAC"/>
    <property type="match status" value="1"/>
</dbReference>
<dbReference type="SUPFAM" id="SSF52172">
    <property type="entry name" value="CheY-like"/>
    <property type="match status" value="1"/>
</dbReference>
<keyword evidence="4" id="KW-0902">Two-component regulatory system</keyword>
<dbReference type="InterPro" id="IPR009057">
    <property type="entry name" value="Homeodomain-like_sf"/>
</dbReference>
<dbReference type="PROSITE" id="PS50110">
    <property type="entry name" value="RESPONSE_REGULATORY"/>
    <property type="match status" value="1"/>
</dbReference>
<dbReference type="Gene3D" id="3.40.50.2300">
    <property type="match status" value="1"/>
</dbReference>
<dbReference type="GO" id="GO:0003700">
    <property type="term" value="F:DNA-binding transcription factor activity"/>
    <property type="evidence" value="ECO:0007669"/>
    <property type="project" value="InterPro"/>
</dbReference>